<feature type="transmembrane region" description="Helical" evidence="1">
    <location>
        <begin position="237"/>
        <end position="254"/>
    </location>
</feature>
<evidence type="ECO:0008006" key="4">
    <source>
        <dbReference type="Google" id="ProtNLM"/>
    </source>
</evidence>
<dbReference type="InterPro" id="IPR007163">
    <property type="entry name" value="VCA0040-like"/>
</dbReference>
<name>A0ABX3IIC7_9BACT</name>
<dbReference type="EMBL" id="LBFC01000009">
    <property type="protein sequence ID" value="ONN27591.1"/>
    <property type="molecule type" value="Genomic_DNA"/>
</dbReference>
<proteinExistence type="predicted"/>
<keyword evidence="1" id="KW-0472">Membrane</keyword>
<evidence type="ECO:0000313" key="3">
    <source>
        <dbReference type="Proteomes" id="UP000242616"/>
    </source>
</evidence>
<feature type="transmembrane region" description="Helical" evidence="1">
    <location>
        <begin position="138"/>
        <end position="168"/>
    </location>
</feature>
<gene>
    <name evidence="2" type="ORF">XJ44_02935</name>
</gene>
<feature type="transmembrane region" description="Helical" evidence="1">
    <location>
        <begin position="110"/>
        <end position="126"/>
    </location>
</feature>
<organism evidence="2 3">
    <name type="scientific">Thermosipho affectus</name>
    <dbReference type="NCBI Taxonomy" id="660294"/>
    <lineage>
        <taxon>Bacteria</taxon>
        <taxon>Thermotogati</taxon>
        <taxon>Thermotogota</taxon>
        <taxon>Thermotogae</taxon>
        <taxon>Thermotogales</taxon>
        <taxon>Fervidobacteriaceae</taxon>
        <taxon>Thermosipho</taxon>
    </lineage>
</organism>
<feature type="transmembrane region" description="Helical" evidence="1">
    <location>
        <begin position="49"/>
        <end position="69"/>
    </location>
</feature>
<reference evidence="2 3" key="1">
    <citation type="submission" date="2015-06" db="EMBL/GenBank/DDBJ databases">
        <title>Genome sequencing of Thermotogales isolates from hydrothermal vents.</title>
        <authorList>
            <person name="Haverkamp T.H."/>
            <person name="Kublanov I.V."/>
            <person name="Nesbo C.L."/>
        </authorList>
    </citation>
    <scope>NUCLEOTIDE SEQUENCE [LARGE SCALE GENOMIC DNA]</scope>
    <source>
        <strain evidence="3">ik275mar</strain>
    </source>
</reference>
<evidence type="ECO:0000256" key="1">
    <source>
        <dbReference type="SAM" id="Phobius"/>
    </source>
</evidence>
<feature type="transmembrane region" description="Helical" evidence="1">
    <location>
        <begin position="180"/>
        <end position="201"/>
    </location>
</feature>
<keyword evidence="1" id="KW-1133">Transmembrane helix</keyword>
<evidence type="ECO:0000313" key="2">
    <source>
        <dbReference type="EMBL" id="ONN27591.1"/>
    </source>
</evidence>
<dbReference type="Pfam" id="PF04018">
    <property type="entry name" value="VCA0040-like"/>
    <property type="match status" value="1"/>
</dbReference>
<dbReference type="Proteomes" id="UP000242616">
    <property type="component" value="Unassembled WGS sequence"/>
</dbReference>
<sequence>MRDFLLGILMGIANLLPGISGGTIAAISGRYDIILKAFSDLLSFKIKKNSLKTVAFLIFGIAISILLLSKILSKVFEKYPEYSYGLFSGLIIGGLFYLLKEIKIKKISNFSIITFSFVITYFILSFTQSVEKSNTNLFYLFVSGIIGAATMVLPGISGSSMLLILGIYKQVIDAISSLDFKILIPFGLGVLFGLILIVKLLEILMEKFREKVISFLIGLTLAGTFLIFPVTTKWFSYVYFVLGILISKYLEAILKE</sequence>
<keyword evidence="3" id="KW-1185">Reference proteome</keyword>
<keyword evidence="1" id="KW-0812">Transmembrane</keyword>
<accession>A0ABX3IIC7</accession>
<dbReference type="RefSeq" id="WP_077198007.1">
    <property type="nucleotide sequence ID" value="NZ_LBFC01000009.1"/>
</dbReference>
<dbReference type="PANTHER" id="PTHR37308">
    <property type="entry name" value="INTEGRAL MEMBRANE PROTEIN"/>
    <property type="match status" value="1"/>
</dbReference>
<feature type="transmembrane region" description="Helical" evidence="1">
    <location>
        <begin position="81"/>
        <end position="98"/>
    </location>
</feature>
<comment type="caution">
    <text evidence="2">The sequence shown here is derived from an EMBL/GenBank/DDBJ whole genome shotgun (WGS) entry which is preliminary data.</text>
</comment>
<protein>
    <recommendedName>
        <fullName evidence="4">DUF368 domain-containing protein</fullName>
    </recommendedName>
</protein>
<dbReference type="PANTHER" id="PTHR37308:SF1">
    <property type="entry name" value="POLYPRENYL-PHOSPHATE TRANSPORTER"/>
    <property type="match status" value="1"/>
</dbReference>
<feature type="transmembrane region" description="Helical" evidence="1">
    <location>
        <begin position="213"/>
        <end position="231"/>
    </location>
</feature>